<dbReference type="Proteomes" id="UP000226592">
    <property type="component" value="Unassembled WGS sequence"/>
</dbReference>
<dbReference type="AlphaFoldDB" id="A0A2D6M0T2"/>
<dbReference type="PANTHER" id="PTHR43801">
    <property type="entry name" value="NUCLEOTIDE-BINDING PROTEIN-RELATED"/>
    <property type="match status" value="1"/>
</dbReference>
<accession>A0A2D6M0T2</accession>
<dbReference type="EMBL" id="NZBU01000005">
    <property type="protein sequence ID" value="MAG22036.1"/>
    <property type="molecule type" value="Genomic_DNA"/>
</dbReference>
<gene>
    <name evidence="1" type="ORF">CL943_01860</name>
</gene>
<organism evidence="1 2">
    <name type="scientific">Candidatus Iainarchaeum sp</name>
    <dbReference type="NCBI Taxonomy" id="3101447"/>
    <lineage>
        <taxon>Archaea</taxon>
        <taxon>Candidatus Iainarchaeota</taxon>
        <taxon>Candidatus Iainarchaeia</taxon>
        <taxon>Candidatus Iainarchaeales</taxon>
        <taxon>Candidatus Iainarchaeaceae</taxon>
        <taxon>Candidatus Iainarchaeum</taxon>
    </lineage>
</organism>
<dbReference type="PANTHER" id="PTHR43801:SF1">
    <property type="entry name" value="POLYPRENYL SYNTHETASE"/>
    <property type="match status" value="1"/>
</dbReference>
<proteinExistence type="predicted"/>
<evidence type="ECO:0000313" key="2">
    <source>
        <dbReference type="Proteomes" id="UP000226592"/>
    </source>
</evidence>
<protein>
    <recommendedName>
        <fullName evidence="3">DUF116 domain-containing protein</fullName>
    </recommendedName>
</protein>
<evidence type="ECO:0008006" key="3">
    <source>
        <dbReference type="Google" id="ProtNLM"/>
    </source>
</evidence>
<dbReference type="Pfam" id="PF01976">
    <property type="entry name" value="DUF116"/>
    <property type="match status" value="1"/>
</dbReference>
<name>A0A2D6M0T2_9ARCH</name>
<reference evidence="2" key="1">
    <citation type="submission" date="2017-09" db="EMBL/GenBank/DDBJ databases">
        <title>The Reconstruction of 2,631 Draft Metagenome-Assembled Genomes from the Global Oceans.</title>
        <authorList>
            <person name="Tully B.J."/>
            <person name="Graham E.D."/>
            <person name="Heidelberg J.F."/>
        </authorList>
    </citation>
    <scope>NUCLEOTIDE SEQUENCE [LARGE SCALE GENOMIC DNA]</scope>
</reference>
<evidence type="ECO:0000313" key="1">
    <source>
        <dbReference type="EMBL" id="MAG22036.1"/>
    </source>
</evidence>
<comment type="caution">
    <text evidence="1">The sequence shown here is derived from an EMBL/GenBank/DDBJ whole genome shotgun (WGS) entry which is preliminary data.</text>
</comment>
<sequence>MSSTSKIKEYIAILADKTTHLDVAKTTQAIAKKFGLSDRLVNYTHIELRNKMNEFGYRRIPFKDRALFIPHCLKNSAKCKAPYGDEGLECQRCGKCQITDLIGLAKEIGYGYVFVCPGGSMVQKLVQKYKPKAVLGVCCYDEANMGFEKFYGTQIAPQAALLLYDGCKDTKANLIEVREKMMLIDKN</sequence>
<dbReference type="PIRSF" id="PIRSF006594">
    <property type="entry name" value="UCP006594"/>
    <property type="match status" value="1"/>
</dbReference>
<dbReference type="InterPro" id="IPR002829">
    <property type="entry name" value="DUF116"/>
</dbReference>